<dbReference type="Proteomes" id="UP000805614">
    <property type="component" value="Unassembled WGS sequence"/>
</dbReference>
<comment type="caution">
    <text evidence="2">The sequence shown here is derived from an EMBL/GenBank/DDBJ whole genome shotgun (WGS) entry which is preliminary data.</text>
</comment>
<evidence type="ECO:0000259" key="1">
    <source>
        <dbReference type="Pfam" id="PF13977"/>
    </source>
</evidence>
<sequence>MLLHAFNRVSTHIRSRIDERIRAGIEHRRPISRVMAEAMAELIPLDETRRTEFRVARAFAGRALDAPALAEVDIETARGLRQDIAQAVHNGKECGEVAADLDPWPAAVRLAAVTEGLAMQVYRDPAGVNGVPAAELTASVIDAELAAVFTGECRQYAEESGA</sequence>
<dbReference type="InterPro" id="IPR036271">
    <property type="entry name" value="Tet_transcr_reg_TetR-rel_C_sf"/>
</dbReference>
<dbReference type="Pfam" id="PF13977">
    <property type="entry name" value="TetR_C_6"/>
    <property type="match status" value="1"/>
</dbReference>
<accession>A0ABR7M1M6</accession>
<protein>
    <submittedName>
        <fullName evidence="2">TetR family transcriptional regulator C-terminal domain-containing protein</fullName>
    </submittedName>
</protein>
<dbReference type="EMBL" id="JABVEC010000042">
    <property type="protein sequence ID" value="MBC6470488.1"/>
    <property type="molecule type" value="Genomic_DNA"/>
</dbReference>
<organism evidence="2 3">
    <name type="scientific">Actinomadura alba</name>
    <dbReference type="NCBI Taxonomy" id="406431"/>
    <lineage>
        <taxon>Bacteria</taxon>
        <taxon>Bacillati</taxon>
        <taxon>Actinomycetota</taxon>
        <taxon>Actinomycetes</taxon>
        <taxon>Streptosporangiales</taxon>
        <taxon>Thermomonosporaceae</taxon>
        <taxon>Actinomadura</taxon>
    </lineage>
</organism>
<evidence type="ECO:0000313" key="2">
    <source>
        <dbReference type="EMBL" id="MBC6470488.1"/>
    </source>
</evidence>
<proteinExistence type="predicted"/>
<feature type="domain" description="BetI-type transcriptional repressor C-terminal" evidence="1">
    <location>
        <begin position="37"/>
        <end position="145"/>
    </location>
</feature>
<evidence type="ECO:0000313" key="3">
    <source>
        <dbReference type="Proteomes" id="UP000805614"/>
    </source>
</evidence>
<name>A0ABR7M1M6_9ACTN</name>
<keyword evidence="3" id="KW-1185">Reference proteome</keyword>
<gene>
    <name evidence="2" type="ORF">HKK74_34120</name>
</gene>
<dbReference type="SUPFAM" id="SSF48498">
    <property type="entry name" value="Tetracyclin repressor-like, C-terminal domain"/>
    <property type="match status" value="1"/>
</dbReference>
<reference evidence="2 3" key="1">
    <citation type="submission" date="2020-06" db="EMBL/GenBank/DDBJ databases">
        <title>Actinomadura xiongansis sp. nov., isolated from soil of Baiyangdian.</title>
        <authorList>
            <person name="Zhang X."/>
        </authorList>
    </citation>
    <scope>NUCLEOTIDE SEQUENCE [LARGE SCALE GENOMIC DNA]</scope>
    <source>
        <strain evidence="2 3">HBUM206468</strain>
    </source>
</reference>
<dbReference type="InterPro" id="IPR039538">
    <property type="entry name" value="BetI_C"/>
</dbReference>
<dbReference type="Gene3D" id="1.10.357.10">
    <property type="entry name" value="Tetracycline Repressor, domain 2"/>
    <property type="match status" value="1"/>
</dbReference>